<keyword evidence="2" id="KW-1185">Reference proteome</keyword>
<dbReference type="Proteomes" id="UP000887116">
    <property type="component" value="Unassembled WGS sequence"/>
</dbReference>
<evidence type="ECO:0000313" key="2">
    <source>
        <dbReference type="Proteomes" id="UP000887116"/>
    </source>
</evidence>
<dbReference type="EMBL" id="BMAO01007647">
    <property type="protein sequence ID" value="GFR17561.1"/>
    <property type="molecule type" value="Genomic_DNA"/>
</dbReference>
<organism evidence="1 2">
    <name type="scientific">Trichonephila clavata</name>
    <name type="common">Joro spider</name>
    <name type="synonym">Nephila clavata</name>
    <dbReference type="NCBI Taxonomy" id="2740835"/>
    <lineage>
        <taxon>Eukaryota</taxon>
        <taxon>Metazoa</taxon>
        <taxon>Ecdysozoa</taxon>
        <taxon>Arthropoda</taxon>
        <taxon>Chelicerata</taxon>
        <taxon>Arachnida</taxon>
        <taxon>Araneae</taxon>
        <taxon>Araneomorphae</taxon>
        <taxon>Entelegynae</taxon>
        <taxon>Araneoidea</taxon>
        <taxon>Nephilidae</taxon>
        <taxon>Trichonephila</taxon>
    </lineage>
</organism>
<gene>
    <name evidence="1" type="primary">NCL1_18433</name>
    <name evidence="1" type="ORF">TNCT_42031</name>
</gene>
<protein>
    <submittedName>
        <fullName evidence="1">Uncharacterized protein</fullName>
    </submittedName>
</protein>
<accession>A0A8X6LNW1</accession>
<name>A0A8X6LNW1_TRICU</name>
<reference evidence="1" key="1">
    <citation type="submission" date="2020-07" db="EMBL/GenBank/DDBJ databases">
        <title>Multicomponent nature underlies the extraordinary mechanical properties of spider dragline silk.</title>
        <authorList>
            <person name="Kono N."/>
            <person name="Nakamura H."/>
            <person name="Mori M."/>
            <person name="Yoshida Y."/>
            <person name="Ohtoshi R."/>
            <person name="Malay A.D."/>
            <person name="Moran D.A.P."/>
            <person name="Tomita M."/>
            <person name="Numata K."/>
            <person name="Arakawa K."/>
        </authorList>
    </citation>
    <scope>NUCLEOTIDE SEQUENCE</scope>
</reference>
<proteinExistence type="predicted"/>
<comment type="caution">
    <text evidence="1">The sequence shown here is derived from an EMBL/GenBank/DDBJ whole genome shotgun (WGS) entry which is preliminary data.</text>
</comment>
<evidence type="ECO:0000313" key="1">
    <source>
        <dbReference type="EMBL" id="GFR17561.1"/>
    </source>
</evidence>
<sequence length="138" mass="15738">IYKLECGNHFLRGFQTSFVFDGKPKPRVFCDIIYDPYTEGIPTKTLRFYHGETAQCKTKEEVIVGVEFQIADDELQTVAITCLKVKKVIDVENESSVRAYSANRVVKCRQGYLMVGVKATKNVSGYDMQLICQKLRVK</sequence>
<feature type="non-terminal residue" evidence="1">
    <location>
        <position position="1"/>
    </location>
</feature>
<dbReference type="AlphaFoldDB" id="A0A8X6LNW1"/>
<dbReference type="OrthoDB" id="10316754at2759"/>